<dbReference type="Proteomes" id="UP001180020">
    <property type="component" value="Unassembled WGS sequence"/>
</dbReference>
<evidence type="ECO:0000313" key="1">
    <source>
        <dbReference type="EMBL" id="KAK1307978.1"/>
    </source>
</evidence>
<name>A0AAV9E2T2_ACOCL</name>
<reference evidence="1" key="1">
    <citation type="journal article" date="2023" name="Nat. Commun.">
        <title>Diploid and tetraploid genomes of Acorus and the evolution of monocots.</title>
        <authorList>
            <person name="Ma L."/>
            <person name="Liu K.W."/>
            <person name="Li Z."/>
            <person name="Hsiao Y.Y."/>
            <person name="Qi Y."/>
            <person name="Fu T."/>
            <person name="Tang G.D."/>
            <person name="Zhang D."/>
            <person name="Sun W.H."/>
            <person name="Liu D.K."/>
            <person name="Li Y."/>
            <person name="Chen G.Z."/>
            <person name="Liu X.D."/>
            <person name="Liao X.Y."/>
            <person name="Jiang Y.T."/>
            <person name="Yu X."/>
            <person name="Hao Y."/>
            <person name="Huang J."/>
            <person name="Zhao X.W."/>
            <person name="Ke S."/>
            <person name="Chen Y.Y."/>
            <person name="Wu W.L."/>
            <person name="Hsu J.L."/>
            <person name="Lin Y.F."/>
            <person name="Huang M.D."/>
            <person name="Li C.Y."/>
            <person name="Huang L."/>
            <person name="Wang Z.W."/>
            <person name="Zhao X."/>
            <person name="Zhong W.Y."/>
            <person name="Peng D.H."/>
            <person name="Ahmad S."/>
            <person name="Lan S."/>
            <person name="Zhang J.S."/>
            <person name="Tsai W.C."/>
            <person name="Van de Peer Y."/>
            <person name="Liu Z.J."/>
        </authorList>
    </citation>
    <scope>NUCLEOTIDE SEQUENCE</scope>
    <source>
        <strain evidence="1">CP</strain>
    </source>
</reference>
<organism evidence="1 2">
    <name type="scientific">Acorus calamus</name>
    <name type="common">Sweet flag</name>
    <dbReference type="NCBI Taxonomy" id="4465"/>
    <lineage>
        <taxon>Eukaryota</taxon>
        <taxon>Viridiplantae</taxon>
        <taxon>Streptophyta</taxon>
        <taxon>Embryophyta</taxon>
        <taxon>Tracheophyta</taxon>
        <taxon>Spermatophyta</taxon>
        <taxon>Magnoliopsida</taxon>
        <taxon>Liliopsida</taxon>
        <taxon>Acoraceae</taxon>
        <taxon>Acorus</taxon>
    </lineage>
</organism>
<dbReference type="EMBL" id="JAUJYO010000009">
    <property type="protein sequence ID" value="KAK1307978.1"/>
    <property type="molecule type" value="Genomic_DNA"/>
</dbReference>
<reference evidence="1" key="2">
    <citation type="submission" date="2023-06" db="EMBL/GenBank/DDBJ databases">
        <authorList>
            <person name="Ma L."/>
            <person name="Liu K.-W."/>
            <person name="Li Z."/>
            <person name="Hsiao Y.-Y."/>
            <person name="Qi Y."/>
            <person name="Fu T."/>
            <person name="Tang G."/>
            <person name="Zhang D."/>
            <person name="Sun W.-H."/>
            <person name="Liu D.-K."/>
            <person name="Li Y."/>
            <person name="Chen G.-Z."/>
            <person name="Liu X.-D."/>
            <person name="Liao X.-Y."/>
            <person name="Jiang Y.-T."/>
            <person name="Yu X."/>
            <person name="Hao Y."/>
            <person name="Huang J."/>
            <person name="Zhao X.-W."/>
            <person name="Ke S."/>
            <person name="Chen Y.-Y."/>
            <person name="Wu W.-L."/>
            <person name="Hsu J.-L."/>
            <person name="Lin Y.-F."/>
            <person name="Huang M.-D."/>
            <person name="Li C.-Y."/>
            <person name="Huang L."/>
            <person name="Wang Z.-W."/>
            <person name="Zhao X."/>
            <person name="Zhong W.-Y."/>
            <person name="Peng D.-H."/>
            <person name="Ahmad S."/>
            <person name="Lan S."/>
            <person name="Zhang J.-S."/>
            <person name="Tsai W.-C."/>
            <person name="Van De Peer Y."/>
            <person name="Liu Z.-J."/>
        </authorList>
    </citation>
    <scope>NUCLEOTIDE SEQUENCE</scope>
    <source>
        <strain evidence="1">CP</strain>
        <tissue evidence="1">Leaves</tissue>
    </source>
</reference>
<protein>
    <submittedName>
        <fullName evidence="1">Uncharacterized protein</fullName>
    </submittedName>
</protein>
<proteinExistence type="predicted"/>
<sequence>MSQPIVDEGVEISEPSATNEHVIEVEGSAELASSSNKRKLTSQVWLEFDKVIKANGTNMQNDQPHY</sequence>
<accession>A0AAV9E2T2</accession>
<evidence type="ECO:0000313" key="2">
    <source>
        <dbReference type="Proteomes" id="UP001180020"/>
    </source>
</evidence>
<comment type="caution">
    <text evidence="1">The sequence shown here is derived from an EMBL/GenBank/DDBJ whole genome shotgun (WGS) entry which is preliminary data.</text>
</comment>
<gene>
    <name evidence="1" type="ORF">QJS10_CPA09g00983</name>
</gene>
<keyword evidence="2" id="KW-1185">Reference proteome</keyword>
<dbReference type="AlphaFoldDB" id="A0AAV9E2T2"/>